<protein>
    <submittedName>
        <fullName evidence="1">Uncharacterized protein</fullName>
    </submittedName>
</protein>
<evidence type="ECO:0000313" key="1">
    <source>
        <dbReference type="EMBL" id="MBE9080382.1"/>
    </source>
</evidence>
<name>A0A8J7B126_9CYAN</name>
<dbReference type="Proteomes" id="UP000636505">
    <property type="component" value="Unassembled WGS sequence"/>
</dbReference>
<dbReference type="RefSeq" id="WP_193912262.1">
    <property type="nucleotide sequence ID" value="NZ_JADEXG010000108.1"/>
</dbReference>
<sequence length="551" mass="62817">MKYSKGKEYELITLSRPVIHNKDPLVNRLGYILSAPGTIEVEDGTFCQPPYDTLIEALRIVLTLRENGISAVISDDLVATLKRQYKAVDRNTCNNNHQNQVAFEELRKNLVSSGLIDENISACSVKLDDSAFALTQKNREFRLDEFNWHRNRILVGFEINTPIFHSTKELNCLQKRILNTLEARGGVLYSKTCSFQTHFGVYGDLNFPPSKNLNNETLYLSLENVGVYAISKLFWELEFSKFLLPISRRSNKFCKILSKHIEEDGNKFFFLKPLTDRNGEYEDPLVTVSREINLIQQAYLKSPLFSESQNRLNTLQRMAVKIVSLITPFVCDAALASFLNAQFNCFSALSQDDVITTIRDPRHKSINFLSVLKFPTVEVRFPPATYNTDLLEKWDLFEELWFQKCSQFSSASIHSNSCSELFIDLESYDGRKVSFNRSFNSLLEFLECSESHVFSQQDIALIQDDDYWLRHLSAATLNSTSNAYIGLPSDSYGNMLEVQSKTHEQSLWQGGQTRVSTQEVVSEEVLVIIQEFMNGSIPDLGLLAHSVSKLS</sequence>
<comment type="caution">
    <text evidence="1">The sequence shown here is derived from an EMBL/GenBank/DDBJ whole genome shotgun (WGS) entry which is preliminary data.</text>
</comment>
<dbReference type="EMBL" id="JADEXG010000108">
    <property type="protein sequence ID" value="MBE9080382.1"/>
    <property type="molecule type" value="Genomic_DNA"/>
</dbReference>
<organism evidence="1 2">
    <name type="scientific">Vasconcelosia minhoensis LEGE 07310</name>
    <dbReference type="NCBI Taxonomy" id="915328"/>
    <lineage>
        <taxon>Bacteria</taxon>
        <taxon>Bacillati</taxon>
        <taxon>Cyanobacteriota</taxon>
        <taxon>Cyanophyceae</taxon>
        <taxon>Nodosilineales</taxon>
        <taxon>Cymatolegaceae</taxon>
        <taxon>Vasconcelosia</taxon>
        <taxon>Vasconcelosia minhoensis</taxon>
    </lineage>
</organism>
<accession>A0A8J7B126</accession>
<evidence type="ECO:0000313" key="2">
    <source>
        <dbReference type="Proteomes" id="UP000636505"/>
    </source>
</evidence>
<reference evidence="1" key="1">
    <citation type="submission" date="2020-10" db="EMBL/GenBank/DDBJ databases">
        <authorList>
            <person name="Castelo-Branco R."/>
            <person name="Eusebio N."/>
            <person name="Adriana R."/>
            <person name="Vieira A."/>
            <person name="Brugerolle De Fraissinette N."/>
            <person name="Rezende De Castro R."/>
            <person name="Schneider M.P."/>
            <person name="Vasconcelos V."/>
            <person name="Leao P.N."/>
        </authorList>
    </citation>
    <scope>NUCLEOTIDE SEQUENCE</scope>
    <source>
        <strain evidence="1">LEGE 07310</strain>
    </source>
</reference>
<gene>
    <name evidence="1" type="ORF">IQ241_24355</name>
</gene>
<proteinExistence type="predicted"/>
<dbReference type="AlphaFoldDB" id="A0A8J7B126"/>
<keyword evidence="2" id="KW-1185">Reference proteome</keyword>